<evidence type="ECO:0000256" key="2">
    <source>
        <dbReference type="ARBA" id="ARBA00008284"/>
    </source>
</evidence>
<evidence type="ECO:0000256" key="9">
    <source>
        <dbReference type="SAM" id="Phobius"/>
    </source>
</evidence>
<dbReference type="InterPro" id="IPR007829">
    <property type="entry name" value="TM2"/>
</dbReference>
<evidence type="ECO:0000256" key="8">
    <source>
        <dbReference type="SAM" id="MobiDB-lite"/>
    </source>
</evidence>
<evidence type="ECO:0000256" key="10">
    <source>
        <dbReference type="SAM" id="SignalP"/>
    </source>
</evidence>
<evidence type="ECO:0000256" key="6">
    <source>
        <dbReference type="ARBA" id="ARBA00023136"/>
    </source>
</evidence>
<proteinExistence type="inferred from homology"/>
<evidence type="ECO:0000313" key="12">
    <source>
        <dbReference type="EnsemblMetazoa" id="AALFPA23_017753.P26007"/>
    </source>
</evidence>
<dbReference type="PANTHER" id="PTHR21016">
    <property type="entry name" value="BETA-AMYLOID BINDING PROTEIN-RELATED"/>
    <property type="match status" value="1"/>
</dbReference>
<sequence>MIKNRLFLLLLTSILIVETAQITKDNKDSPASSSSSSSVNQQPHEFNPLGPLVKCSFLPLEFMDCDEPLDHKGNRTARDELGHGCVKFGGVHYDDVETTKVRCVVFESIECFGPREFMRDGFPCVKYTDHYFVTTLLYSILLGFLGMDRFCLGQTGTAVGKLLTLGGIGIWWIVDIVLLITNNLLPEDGSNWNNKV</sequence>
<reference evidence="13" key="1">
    <citation type="journal article" date="2015" name="Proc. Natl. Acad. Sci. U.S.A.">
        <title>Genome sequence of the Asian Tiger mosquito, Aedes albopictus, reveals insights into its biology, genetics, and evolution.</title>
        <authorList>
            <person name="Chen X.G."/>
            <person name="Jiang X."/>
            <person name="Gu J."/>
            <person name="Xu M."/>
            <person name="Wu Y."/>
            <person name="Deng Y."/>
            <person name="Zhang C."/>
            <person name="Bonizzoni M."/>
            <person name="Dermauw W."/>
            <person name="Vontas J."/>
            <person name="Armbruster P."/>
            <person name="Huang X."/>
            <person name="Yang Y."/>
            <person name="Zhang H."/>
            <person name="He W."/>
            <person name="Peng H."/>
            <person name="Liu Y."/>
            <person name="Wu K."/>
            <person name="Chen J."/>
            <person name="Lirakis M."/>
            <person name="Topalis P."/>
            <person name="Van Leeuwen T."/>
            <person name="Hall A.B."/>
            <person name="Jiang X."/>
            <person name="Thorpe C."/>
            <person name="Mueller R.L."/>
            <person name="Sun C."/>
            <person name="Waterhouse R.M."/>
            <person name="Yan G."/>
            <person name="Tu Z.J."/>
            <person name="Fang X."/>
            <person name="James A.A."/>
        </authorList>
    </citation>
    <scope>NUCLEOTIDE SEQUENCE [LARGE SCALE GENOMIC DNA]</scope>
    <source>
        <strain evidence="13">Foshan</strain>
    </source>
</reference>
<dbReference type="KEGG" id="aalb:109622449"/>
<evidence type="ECO:0000259" key="11">
    <source>
        <dbReference type="Pfam" id="PF05154"/>
    </source>
</evidence>
<evidence type="ECO:0000256" key="3">
    <source>
        <dbReference type="ARBA" id="ARBA00022692"/>
    </source>
</evidence>
<evidence type="ECO:0000256" key="5">
    <source>
        <dbReference type="ARBA" id="ARBA00022989"/>
    </source>
</evidence>
<feature type="chain" id="PRO_5014253822" description="TM2 domain-containing protein" evidence="10">
    <location>
        <begin position="20"/>
        <end position="196"/>
    </location>
</feature>
<feature type="signal peptide" evidence="10">
    <location>
        <begin position="1"/>
        <end position="19"/>
    </location>
</feature>
<keyword evidence="13" id="KW-1185">Reference proteome</keyword>
<keyword evidence="5 9" id="KW-1133">Transmembrane helix</keyword>
<protein>
    <recommendedName>
        <fullName evidence="11">TM2 domain-containing protein</fullName>
    </recommendedName>
</protein>
<evidence type="ECO:0000256" key="4">
    <source>
        <dbReference type="ARBA" id="ARBA00022729"/>
    </source>
</evidence>
<dbReference type="AlphaFoldDB" id="A0A182GKL0"/>
<evidence type="ECO:0000256" key="1">
    <source>
        <dbReference type="ARBA" id="ARBA00004141"/>
    </source>
</evidence>
<feature type="transmembrane region" description="Helical" evidence="9">
    <location>
        <begin position="131"/>
        <end position="150"/>
    </location>
</feature>
<evidence type="ECO:0000256" key="7">
    <source>
        <dbReference type="ARBA" id="ARBA00023180"/>
    </source>
</evidence>
<name>A0A182GKL0_AEDAL</name>
<keyword evidence="7" id="KW-0325">Glycoprotein</keyword>
<dbReference type="EnsemblMetazoa" id="AALFPA23_017753.R26007">
    <property type="protein sequence ID" value="AALFPA23_017753.P26007"/>
    <property type="gene ID" value="AALFPA23_017753"/>
</dbReference>
<reference evidence="12" key="2">
    <citation type="submission" date="2025-05" db="UniProtKB">
        <authorList>
            <consortium name="EnsemblMetazoa"/>
        </authorList>
    </citation>
    <scope>IDENTIFICATION</scope>
    <source>
        <strain evidence="12">Foshan</strain>
    </source>
</reference>
<organism evidence="12 13">
    <name type="scientific">Aedes albopictus</name>
    <name type="common">Asian tiger mosquito</name>
    <name type="synonym">Stegomyia albopicta</name>
    <dbReference type="NCBI Taxonomy" id="7160"/>
    <lineage>
        <taxon>Eukaryota</taxon>
        <taxon>Metazoa</taxon>
        <taxon>Ecdysozoa</taxon>
        <taxon>Arthropoda</taxon>
        <taxon>Hexapoda</taxon>
        <taxon>Insecta</taxon>
        <taxon>Pterygota</taxon>
        <taxon>Neoptera</taxon>
        <taxon>Endopterygota</taxon>
        <taxon>Diptera</taxon>
        <taxon>Nematocera</taxon>
        <taxon>Culicoidea</taxon>
        <taxon>Culicidae</taxon>
        <taxon>Culicinae</taxon>
        <taxon>Aedini</taxon>
        <taxon>Aedes</taxon>
        <taxon>Stegomyia</taxon>
    </lineage>
</organism>
<accession>A0A182GKL0</accession>
<keyword evidence="4 10" id="KW-0732">Signal</keyword>
<dbReference type="Pfam" id="PF05154">
    <property type="entry name" value="TM2"/>
    <property type="match status" value="1"/>
</dbReference>
<feature type="domain" description="TM2" evidence="11">
    <location>
        <begin position="129"/>
        <end position="177"/>
    </location>
</feature>
<dbReference type="GO" id="GO:0016020">
    <property type="term" value="C:membrane"/>
    <property type="evidence" value="ECO:0007669"/>
    <property type="project" value="UniProtKB-SubCell"/>
</dbReference>
<evidence type="ECO:0000313" key="13">
    <source>
        <dbReference type="Proteomes" id="UP000069940"/>
    </source>
</evidence>
<dbReference type="InterPro" id="IPR050932">
    <property type="entry name" value="TM2D1-3-like"/>
</dbReference>
<keyword evidence="3 9" id="KW-0812">Transmembrane</keyword>
<comment type="subcellular location">
    <subcellularLocation>
        <location evidence="1">Membrane</location>
        <topology evidence="1">Multi-pass membrane protein</topology>
    </subcellularLocation>
</comment>
<comment type="similarity">
    <text evidence="2">Belongs to the TM2 family.</text>
</comment>
<keyword evidence="6 9" id="KW-0472">Membrane</keyword>
<dbReference type="PANTHER" id="PTHR21016:SF4">
    <property type="entry name" value="TM2 DOMAIN-CONTAINING PROTEIN 2"/>
    <property type="match status" value="1"/>
</dbReference>
<dbReference type="Proteomes" id="UP000069940">
    <property type="component" value="Unassembled WGS sequence"/>
</dbReference>
<feature type="transmembrane region" description="Helical" evidence="9">
    <location>
        <begin position="162"/>
        <end position="185"/>
    </location>
</feature>
<feature type="region of interest" description="Disordered" evidence="8">
    <location>
        <begin position="25"/>
        <end position="45"/>
    </location>
</feature>